<feature type="region of interest" description="Disordered" evidence="1">
    <location>
        <begin position="1"/>
        <end position="38"/>
    </location>
</feature>
<dbReference type="SUPFAM" id="SSF53335">
    <property type="entry name" value="S-adenosyl-L-methionine-dependent methyltransferases"/>
    <property type="match status" value="1"/>
</dbReference>
<reference evidence="3" key="1">
    <citation type="submission" date="2023-06" db="EMBL/GenBank/DDBJ databases">
        <title>Genome-scale phylogeny and comparative genomics of the fungal order Sordariales.</title>
        <authorList>
            <consortium name="Lawrence Berkeley National Laboratory"/>
            <person name="Hensen N."/>
            <person name="Bonometti L."/>
            <person name="Westerberg I."/>
            <person name="Brannstrom I.O."/>
            <person name="Guillou S."/>
            <person name="Cros-Aarteil S."/>
            <person name="Calhoun S."/>
            <person name="Haridas S."/>
            <person name="Kuo A."/>
            <person name="Mondo S."/>
            <person name="Pangilinan J."/>
            <person name="Riley R."/>
            <person name="Labutti K."/>
            <person name="Andreopoulos B."/>
            <person name="Lipzen A."/>
            <person name="Chen C."/>
            <person name="Yanf M."/>
            <person name="Daum C."/>
            <person name="Ng V."/>
            <person name="Clum A."/>
            <person name="Steindorff A."/>
            <person name="Ohm R."/>
            <person name="Martin F."/>
            <person name="Silar P."/>
            <person name="Natvig D."/>
            <person name="Lalanne C."/>
            <person name="Gautier V."/>
            <person name="Ament-Velasquez S.L."/>
            <person name="Kruys A."/>
            <person name="Hutchinson M.I."/>
            <person name="Powell A.J."/>
            <person name="Barry K."/>
            <person name="Miller A.N."/>
            <person name="Grigoriev I.V."/>
            <person name="Debuchy R."/>
            <person name="Gladieux P."/>
            <person name="Thoren M.H."/>
            <person name="Johannesson H."/>
        </authorList>
    </citation>
    <scope>NUCLEOTIDE SEQUENCE</scope>
    <source>
        <strain evidence="3">8032-3</strain>
    </source>
</reference>
<evidence type="ECO:0000259" key="2">
    <source>
        <dbReference type="Pfam" id="PF08241"/>
    </source>
</evidence>
<dbReference type="Pfam" id="PF08241">
    <property type="entry name" value="Methyltransf_11"/>
    <property type="match status" value="1"/>
</dbReference>
<dbReference type="InterPro" id="IPR029063">
    <property type="entry name" value="SAM-dependent_MTases_sf"/>
</dbReference>
<feature type="domain" description="Methyltransferase type 11" evidence="2">
    <location>
        <begin position="55"/>
        <end position="137"/>
    </location>
</feature>
<dbReference type="RefSeq" id="XP_060287035.1">
    <property type="nucleotide sequence ID" value="XM_060426855.1"/>
</dbReference>
<dbReference type="AlphaFoldDB" id="A0AAJ0C797"/>
<dbReference type="PANTHER" id="PTHR45036">
    <property type="entry name" value="METHYLTRANSFERASE LIKE 7B"/>
    <property type="match status" value="1"/>
</dbReference>
<dbReference type="InterPro" id="IPR052356">
    <property type="entry name" value="Thiol_S-MT"/>
</dbReference>
<gene>
    <name evidence="3" type="ORF">QBC33DRAFT_525871</name>
</gene>
<evidence type="ECO:0000256" key="1">
    <source>
        <dbReference type="SAM" id="MobiDB-lite"/>
    </source>
</evidence>
<evidence type="ECO:0000313" key="4">
    <source>
        <dbReference type="Proteomes" id="UP001244011"/>
    </source>
</evidence>
<dbReference type="InterPro" id="IPR013216">
    <property type="entry name" value="Methyltransf_11"/>
</dbReference>
<dbReference type="PANTHER" id="PTHR45036:SF1">
    <property type="entry name" value="METHYLTRANSFERASE LIKE 7A"/>
    <property type="match status" value="1"/>
</dbReference>
<dbReference type="Gene3D" id="3.40.50.150">
    <property type="entry name" value="Vaccinia Virus protein VP39"/>
    <property type="match status" value="1"/>
</dbReference>
<organism evidence="3 4">
    <name type="scientific">Phialemonium atrogriseum</name>
    <dbReference type="NCBI Taxonomy" id="1093897"/>
    <lineage>
        <taxon>Eukaryota</taxon>
        <taxon>Fungi</taxon>
        <taxon>Dikarya</taxon>
        <taxon>Ascomycota</taxon>
        <taxon>Pezizomycotina</taxon>
        <taxon>Sordariomycetes</taxon>
        <taxon>Sordariomycetidae</taxon>
        <taxon>Cephalothecales</taxon>
        <taxon>Cephalothecaceae</taxon>
        <taxon>Phialemonium</taxon>
    </lineage>
</organism>
<dbReference type="CDD" id="cd02440">
    <property type="entry name" value="AdoMet_MTases"/>
    <property type="match status" value="1"/>
</dbReference>
<accession>A0AAJ0C797</accession>
<name>A0AAJ0C797_9PEZI</name>
<dbReference type="GO" id="GO:0008757">
    <property type="term" value="F:S-adenosylmethionine-dependent methyltransferase activity"/>
    <property type="evidence" value="ECO:0007669"/>
    <property type="project" value="InterPro"/>
</dbReference>
<dbReference type="Proteomes" id="UP001244011">
    <property type="component" value="Unassembled WGS sequence"/>
</dbReference>
<proteinExistence type="predicted"/>
<sequence length="212" mass="22960">MWVSLFSDRYLGSPEGGGDGGDGEGEETGGGGEAGEPGYVAVRRRRGPAGSGAVTRVLGVEPSADMHEPLREKVREAGLEGVYEVVPVGIEDLAPSGRVLPESVDCIVSILCLCGIPDPERNIRELYGCLKPGGRWYVYEHVRCVPSQGWAMGVYQAFVNLFWPPLIGGCQLRRDTRKSLREAGPWTHVDLEVAADEPWFSICPHILGVLTK</sequence>
<protein>
    <submittedName>
        <fullName evidence="3">S-adenosyl-L-methionine-dependent methyltransferase</fullName>
    </submittedName>
</protein>
<keyword evidence="3" id="KW-0808">Transferase</keyword>
<keyword evidence="4" id="KW-1185">Reference proteome</keyword>
<comment type="caution">
    <text evidence="3">The sequence shown here is derived from an EMBL/GenBank/DDBJ whole genome shotgun (WGS) entry which is preliminary data.</text>
</comment>
<keyword evidence="3" id="KW-0489">Methyltransferase</keyword>
<dbReference type="GeneID" id="85310042"/>
<dbReference type="EMBL" id="MU838999">
    <property type="protein sequence ID" value="KAK1770822.1"/>
    <property type="molecule type" value="Genomic_DNA"/>
</dbReference>
<dbReference type="GO" id="GO:0032259">
    <property type="term" value="P:methylation"/>
    <property type="evidence" value="ECO:0007669"/>
    <property type="project" value="UniProtKB-KW"/>
</dbReference>
<evidence type="ECO:0000313" key="3">
    <source>
        <dbReference type="EMBL" id="KAK1770822.1"/>
    </source>
</evidence>